<reference evidence="8" key="1">
    <citation type="journal article" date="2016" name="Genome Announc.">
        <title>Draft genome sequence of Aspergillus niger strain An76.</title>
        <authorList>
            <person name="Gong W."/>
            <person name="Cheng Z."/>
            <person name="Zhang H."/>
            <person name="Liu L."/>
            <person name="Gao P."/>
            <person name="Wang L."/>
        </authorList>
    </citation>
    <scope>NUCLEOTIDE SEQUENCE [LARGE SCALE GENOMIC DNA]</scope>
    <source>
        <strain evidence="8">An76</strain>
    </source>
</reference>
<evidence type="ECO:0000256" key="4">
    <source>
        <dbReference type="SAM" id="MobiDB-lite"/>
    </source>
</evidence>
<dbReference type="EMBL" id="BCMY01000025">
    <property type="protein sequence ID" value="GAQ47076.1"/>
    <property type="molecule type" value="Genomic_DNA"/>
</dbReference>
<dbReference type="Gene3D" id="3.40.50.150">
    <property type="entry name" value="Vaccinia Virus protein VP39"/>
    <property type="match status" value="1"/>
</dbReference>
<dbReference type="VEuPathDB" id="FungiDB:ATCC64974_75360"/>
<protein>
    <submittedName>
        <fullName evidence="7">Unnamed protein product</fullName>
    </submittedName>
</protein>
<dbReference type="GO" id="GO:0044550">
    <property type="term" value="P:secondary metabolite biosynthetic process"/>
    <property type="evidence" value="ECO:0007669"/>
    <property type="project" value="UniProtKB-ARBA"/>
</dbReference>
<dbReference type="GO" id="GO:0008171">
    <property type="term" value="F:O-methyltransferase activity"/>
    <property type="evidence" value="ECO:0007669"/>
    <property type="project" value="InterPro"/>
</dbReference>
<feature type="region of interest" description="Disordered" evidence="4">
    <location>
        <begin position="1"/>
        <end position="20"/>
    </location>
</feature>
<evidence type="ECO:0000256" key="3">
    <source>
        <dbReference type="ARBA" id="ARBA00022691"/>
    </source>
</evidence>
<dbReference type="SUPFAM" id="SSF46785">
    <property type="entry name" value="Winged helix' DNA-binding domain"/>
    <property type="match status" value="1"/>
</dbReference>
<feature type="compositionally biased region" description="Polar residues" evidence="4">
    <location>
        <begin position="1"/>
        <end position="15"/>
    </location>
</feature>
<name>A0A117E4G7_ASPNG</name>
<proteinExistence type="predicted"/>
<dbReference type="VEuPathDB" id="FungiDB:M747DRAFT_232590"/>
<feature type="domain" description="O-methyltransferase dimerisation" evidence="6">
    <location>
        <begin position="99"/>
        <end position="172"/>
    </location>
</feature>
<keyword evidence="3" id="KW-0949">S-adenosyl-L-methionine</keyword>
<dbReference type="AlphaFoldDB" id="A0A117E4G7"/>
<organism evidence="7 8">
    <name type="scientific">Aspergillus niger</name>
    <dbReference type="NCBI Taxonomy" id="5061"/>
    <lineage>
        <taxon>Eukaryota</taxon>
        <taxon>Fungi</taxon>
        <taxon>Dikarya</taxon>
        <taxon>Ascomycota</taxon>
        <taxon>Pezizomycotina</taxon>
        <taxon>Eurotiomycetes</taxon>
        <taxon>Eurotiomycetidae</taxon>
        <taxon>Eurotiales</taxon>
        <taxon>Aspergillaceae</taxon>
        <taxon>Aspergillus</taxon>
        <taxon>Aspergillus subgen. Circumdati</taxon>
    </lineage>
</organism>
<dbReference type="InterPro" id="IPR001077">
    <property type="entry name" value="COMT_C"/>
</dbReference>
<gene>
    <name evidence="7" type="ORF">ABL_09737</name>
</gene>
<evidence type="ECO:0000313" key="7">
    <source>
        <dbReference type="EMBL" id="GAQ47076.1"/>
    </source>
</evidence>
<dbReference type="Proteomes" id="UP000068243">
    <property type="component" value="Unassembled WGS sequence"/>
</dbReference>
<feature type="domain" description="O-methyltransferase C-terminal" evidence="5">
    <location>
        <begin position="271"/>
        <end position="415"/>
    </location>
</feature>
<dbReference type="GO" id="GO:0046983">
    <property type="term" value="F:protein dimerization activity"/>
    <property type="evidence" value="ECO:0007669"/>
    <property type="project" value="InterPro"/>
</dbReference>
<dbReference type="Gene3D" id="1.25.40.10">
    <property type="entry name" value="Tetratricopeptide repeat domain"/>
    <property type="match status" value="1"/>
</dbReference>
<dbReference type="SUPFAM" id="SSF48452">
    <property type="entry name" value="TPR-like"/>
    <property type="match status" value="1"/>
</dbReference>
<dbReference type="VEuPathDB" id="FungiDB:ASPNIDRAFT2_1093135"/>
<dbReference type="PANTHER" id="PTHR45588">
    <property type="entry name" value="TPR DOMAIN-CONTAINING PROTEIN"/>
    <property type="match status" value="1"/>
</dbReference>
<dbReference type="OrthoDB" id="414774at2759"/>
<dbReference type="VEuPathDB" id="FungiDB:An03g05790"/>
<evidence type="ECO:0000256" key="1">
    <source>
        <dbReference type="ARBA" id="ARBA00022603"/>
    </source>
</evidence>
<dbReference type="VEuPathDB" id="FungiDB:An03g05780"/>
<evidence type="ECO:0000259" key="5">
    <source>
        <dbReference type="Pfam" id="PF00891"/>
    </source>
</evidence>
<dbReference type="Pfam" id="PF08100">
    <property type="entry name" value="Dimerisation"/>
    <property type="match status" value="1"/>
</dbReference>
<evidence type="ECO:0000313" key="8">
    <source>
        <dbReference type="Proteomes" id="UP000068243"/>
    </source>
</evidence>
<dbReference type="InterPro" id="IPR029063">
    <property type="entry name" value="SAM-dependent_MTases_sf"/>
</dbReference>
<dbReference type="PANTHER" id="PTHR45588:SF1">
    <property type="entry name" value="WW DOMAIN-CONTAINING PROTEIN"/>
    <property type="match status" value="1"/>
</dbReference>
<dbReference type="Pfam" id="PF00891">
    <property type="entry name" value="Methyltransf_2"/>
    <property type="match status" value="1"/>
</dbReference>
<keyword evidence="2" id="KW-0808">Transferase</keyword>
<comment type="caution">
    <text evidence="7">The sequence shown here is derived from an EMBL/GenBank/DDBJ whole genome shotgun (WGS) entry which is preliminary data.</text>
</comment>
<dbReference type="VEuPathDB" id="FungiDB:ASPNIDRAFT2_1093440"/>
<evidence type="ECO:0000256" key="2">
    <source>
        <dbReference type="ARBA" id="ARBA00022679"/>
    </source>
</evidence>
<evidence type="ECO:0000259" key="6">
    <source>
        <dbReference type="Pfam" id="PF08100"/>
    </source>
</evidence>
<dbReference type="VEuPathDB" id="FungiDB:M747DRAFT_364044"/>
<sequence>MISAAEGSSNGNSCCQPDGRMEDHAQQAFVDDNVAISPNTPEEVPTLLKRIALHGEAYLTENDENERTKILDAARSLVYALETPREAIIRHCWSQSTLYAALETGVDLGLFTALSQDDKPKTAGQLATATGADPTMLARILKHLAAMGVITETGPDEYRRTGFSMSMMCNRYSDSYPCMTGCITDGVLALPAQLKKTNYRNPSDGKDCAFQRGFRTPLHFFDFLTENPIHAVQFNNHMSVYHQGRPSWMDVGFYPVLSLVSEANISDHDAMLVDMGGSLGHDLSEFRRKWPQVSGRLILQDLPKVVEQARSMNLDPAIELMTHDFFTEQPIKGARAYYMHSVLHDWTDDDCRRILANVIPAMKRGHSKLLLNENVIPSTNAYWETTSLDIIMMADFASTERTEKQWRALVESAGLKITKIWTVRRGVESLIDPIERTATSTKRKGLLIDNQLCGTRTYHNSLAADPTIARRCRTSNLGAWQILCVPSHYSLPTQYPQHPPKTTLTMNKNEAASPQADDYPNFNLGSYHRPVATSSPAAQRCRMQPTCALAYWGIAYAVGPSYNIAWGFFDIPSLLATVQKAWDALNAAQKYATHASPLFHMLLKAIATRFPTPDNIPAPTEMRQYNQAYADAMRVVYEAYPEDLDVASLYIEALICVNPRELWDMNTGEASSSHTLEAKAAIDTAMARLEGREHPALCHLYIHLMEMSATPEVALPAADRLRRMIPDASHMVHMPAHIDMAVGDYRRAINSSDDAIVGDDMFFATLDASSLYVAYRVHNIVTKLYCAMMSGRSREAMLAADKLDEVVDVKLLATKSPPMADWTESFLGSQAQVLVRFGRWEEILQLELPAPQDRDLYCCKTANILYARGLAFSALGRIQEAEVARQEFEEARKRVPRSRINNLPVRQVDFLAVASLMSTGELEYRKGNIRLAFATLRRAIELEDGLAYCDPPAWMQPVRHALGGLLLEQKRVPEAEQVFREDLGMAQGFPRRKGRLNNVWGLHGLHECLAASGKMDEARVVQVQLDIALGSADVPISTSCYCRLSAVNGKGCCARL</sequence>
<dbReference type="InterPro" id="IPR011990">
    <property type="entry name" value="TPR-like_helical_dom_sf"/>
</dbReference>
<dbReference type="SUPFAM" id="SSF53335">
    <property type="entry name" value="S-adenosyl-L-methionine-dependent methyltransferases"/>
    <property type="match status" value="1"/>
</dbReference>
<dbReference type="PaxDb" id="5061-CADANGAP00003502"/>
<dbReference type="InterPro" id="IPR012967">
    <property type="entry name" value="COMT_dimerisation"/>
</dbReference>
<accession>A0A117E4G7</accession>
<dbReference type="Gene3D" id="1.10.10.10">
    <property type="entry name" value="Winged helix-like DNA-binding domain superfamily/Winged helix DNA-binding domain"/>
    <property type="match status" value="1"/>
</dbReference>
<dbReference type="InterPro" id="IPR036390">
    <property type="entry name" value="WH_DNA-bd_sf"/>
</dbReference>
<dbReference type="InterPro" id="IPR036388">
    <property type="entry name" value="WH-like_DNA-bd_sf"/>
</dbReference>
<dbReference type="InterPro" id="IPR016461">
    <property type="entry name" value="COMT-like"/>
</dbReference>
<dbReference type="PROSITE" id="PS51683">
    <property type="entry name" value="SAM_OMT_II"/>
    <property type="match status" value="1"/>
</dbReference>
<keyword evidence="1" id="KW-0489">Methyltransferase</keyword>
<dbReference type="VEuPathDB" id="FungiDB:ATCC64974_75370"/>
<dbReference type="GO" id="GO:0032259">
    <property type="term" value="P:methylation"/>
    <property type="evidence" value="ECO:0007669"/>
    <property type="project" value="UniProtKB-KW"/>
</dbReference>